<organism evidence="6 7">
    <name type="scientific">Meganyctiphanes norvegica</name>
    <name type="common">Northern krill</name>
    <name type="synonym">Thysanopoda norvegica</name>
    <dbReference type="NCBI Taxonomy" id="48144"/>
    <lineage>
        <taxon>Eukaryota</taxon>
        <taxon>Metazoa</taxon>
        <taxon>Ecdysozoa</taxon>
        <taxon>Arthropoda</taxon>
        <taxon>Crustacea</taxon>
        <taxon>Multicrustacea</taxon>
        <taxon>Malacostraca</taxon>
        <taxon>Eumalacostraca</taxon>
        <taxon>Eucarida</taxon>
        <taxon>Euphausiacea</taxon>
        <taxon>Euphausiidae</taxon>
        <taxon>Meganyctiphanes</taxon>
    </lineage>
</organism>
<gene>
    <name evidence="6" type="ORF">MNOR_LOCUS16239</name>
</gene>
<dbReference type="Proteomes" id="UP001497623">
    <property type="component" value="Unassembled WGS sequence"/>
</dbReference>
<dbReference type="InterPro" id="IPR016186">
    <property type="entry name" value="C-type_lectin-like/link_sf"/>
</dbReference>
<keyword evidence="2" id="KW-0964">Secreted</keyword>
<evidence type="ECO:0000313" key="6">
    <source>
        <dbReference type="EMBL" id="CAL4098467.1"/>
    </source>
</evidence>
<sequence>GSKCDGGVAIGGDCLWFNEELKNWDDAVLACASRGQSLASPVDPVAVLEYAYRTYGNFYSGFWLGGSDVATEGTWVWQSGEPLGDRFPWDSKDFHDEPNNSNGNENCLEIRVAENRYNDIRCHDVKGYICEG</sequence>
<name>A0AAV2QRF0_MEGNR</name>
<feature type="non-terminal residue" evidence="6">
    <location>
        <position position="1"/>
    </location>
</feature>
<proteinExistence type="predicted"/>
<accession>A0AAV2QRF0</accession>
<evidence type="ECO:0000256" key="4">
    <source>
        <dbReference type="ARBA" id="ARBA00022734"/>
    </source>
</evidence>
<evidence type="ECO:0000256" key="1">
    <source>
        <dbReference type="ARBA" id="ARBA00004613"/>
    </source>
</evidence>
<dbReference type="AlphaFoldDB" id="A0AAV2QRF0"/>
<dbReference type="Gene3D" id="3.10.100.10">
    <property type="entry name" value="Mannose-Binding Protein A, subunit A"/>
    <property type="match status" value="1"/>
</dbReference>
<dbReference type="PANTHER" id="PTHR22799">
    <property type="entry name" value="TETRANECTIN-RELATED"/>
    <property type="match status" value="1"/>
</dbReference>
<feature type="domain" description="C-type lectin" evidence="5">
    <location>
        <begin position="10"/>
        <end position="131"/>
    </location>
</feature>
<dbReference type="SUPFAM" id="SSF56436">
    <property type="entry name" value="C-type lectin-like"/>
    <property type="match status" value="1"/>
</dbReference>
<comment type="subcellular location">
    <subcellularLocation>
        <location evidence="1">Secreted</location>
    </subcellularLocation>
</comment>
<dbReference type="PROSITE" id="PS50041">
    <property type="entry name" value="C_TYPE_LECTIN_2"/>
    <property type="match status" value="1"/>
</dbReference>
<dbReference type="Pfam" id="PF00059">
    <property type="entry name" value="Lectin_C"/>
    <property type="match status" value="1"/>
</dbReference>
<dbReference type="GO" id="GO:0008083">
    <property type="term" value="F:growth factor activity"/>
    <property type="evidence" value="ECO:0007669"/>
    <property type="project" value="TreeGrafter"/>
</dbReference>
<dbReference type="InterPro" id="IPR016187">
    <property type="entry name" value="CTDL_fold"/>
</dbReference>
<evidence type="ECO:0000256" key="3">
    <source>
        <dbReference type="ARBA" id="ARBA00022729"/>
    </source>
</evidence>
<evidence type="ECO:0000313" key="7">
    <source>
        <dbReference type="Proteomes" id="UP001497623"/>
    </source>
</evidence>
<keyword evidence="4" id="KW-0430">Lectin</keyword>
<evidence type="ECO:0000259" key="5">
    <source>
        <dbReference type="PROSITE" id="PS50041"/>
    </source>
</evidence>
<dbReference type="InterPro" id="IPR051663">
    <property type="entry name" value="CLec_Tetranectin-domain"/>
</dbReference>
<dbReference type="PANTHER" id="PTHR22799:SF1">
    <property type="entry name" value="C-TYPE LECTIN DOMAIN FAMILY 11 MEMBER A"/>
    <property type="match status" value="1"/>
</dbReference>
<dbReference type="GO" id="GO:0005615">
    <property type="term" value="C:extracellular space"/>
    <property type="evidence" value="ECO:0007669"/>
    <property type="project" value="TreeGrafter"/>
</dbReference>
<dbReference type="EMBL" id="CAXKWB010010562">
    <property type="protein sequence ID" value="CAL4098467.1"/>
    <property type="molecule type" value="Genomic_DNA"/>
</dbReference>
<protein>
    <recommendedName>
        <fullName evidence="5">C-type lectin domain-containing protein</fullName>
    </recommendedName>
</protein>
<reference evidence="6 7" key="1">
    <citation type="submission" date="2024-05" db="EMBL/GenBank/DDBJ databases">
        <authorList>
            <person name="Wallberg A."/>
        </authorList>
    </citation>
    <scope>NUCLEOTIDE SEQUENCE [LARGE SCALE GENOMIC DNA]</scope>
</reference>
<keyword evidence="3" id="KW-0732">Signal</keyword>
<dbReference type="InterPro" id="IPR001304">
    <property type="entry name" value="C-type_lectin-like"/>
</dbReference>
<evidence type="ECO:0000256" key="2">
    <source>
        <dbReference type="ARBA" id="ARBA00022525"/>
    </source>
</evidence>
<dbReference type="GO" id="GO:0030246">
    <property type="term" value="F:carbohydrate binding"/>
    <property type="evidence" value="ECO:0007669"/>
    <property type="project" value="UniProtKB-KW"/>
</dbReference>
<dbReference type="CDD" id="cd00037">
    <property type="entry name" value="CLECT"/>
    <property type="match status" value="1"/>
</dbReference>
<keyword evidence="7" id="KW-1185">Reference proteome</keyword>
<dbReference type="SMART" id="SM00034">
    <property type="entry name" value="CLECT"/>
    <property type="match status" value="1"/>
</dbReference>
<comment type="caution">
    <text evidence="6">The sequence shown here is derived from an EMBL/GenBank/DDBJ whole genome shotgun (WGS) entry which is preliminary data.</text>
</comment>